<keyword evidence="1" id="KW-0378">Hydrolase</keyword>
<dbReference type="InterPro" id="IPR036457">
    <property type="entry name" value="PPM-type-like_dom_sf"/>
</dbReference>
<organism evidence="3">
    <name type="scientific">marine sediment metagenome</name>
    <dbReference type="NCBI Taxonomy" id="412755"/>
    <lineage>
        <taxon>unclassified sequences</taxon>
        <taxon>metagenomes</taxon>
        <taxon>ecological metagenomes</taxon>
    </lineage>
</organism>
<sequence>EELPQILACHIGGSDEYASLDAAGTLPLSRRVIQAVRAVKEAVMATNAEGADAPLGLTITDETKPRTVYCCPLIDAGGPLDALYVDMPSEQTMPDTFDFFQAVARQVVLVRKSLLLARARAENEVLEHQLSTAREIQSQLTPRDLDEISGVDLAIHYEPAMWVGGDYCDVWRLPDGRVAFAVGDVSGKGLPAAIAMANLQAALRSTMAFCSDLSLIVAQTNGLLGRNLPERMFVTLFVGLL</sequence>
<dbReference type="Pfam" id="PF07228">
    <property type="entry name" value="SpoIIE"/>
    <property type="match status" value="1"/>
</dbReference>
<dbReference type="AlphaFoldDB" id="X0WXG6"/>
<evidence type="ECO:0000313" key="3">
    <source>
        <dbReference type="EMBL" id="GAG29133.1"/>
    </source>
</evidence>
<dbReference type="EMBL" id="BARS01049031">
    <property type="protein sequence ID" value="GAG29133.1"/>
    <property type="molecule type" value="Genomic_DNA"/>
</dbReference>
<dbReference type="GO" id="GO:0016791">
    <property type="term" value="F:phosphatase activity"/>
    <property type="evidence" value="ECO:0007669"/>
    <property type="project" value="TreeGrafter"/>
</dbReference>
<protein>
    <recommendedName>
        <fullName evidence="2">PPM-type phosphatase domain-containing protein</fullName>
    </recommendedName>
</protein>
<evidence type="ECO:0000256" key="1">
    <source>
        <dbReference type="ARBA" id="ARBA00022801"/>
    </source>
</evidence>
<evidence type="ECO:0000259" key="2">
    <source>
        <dbReference type="Pfam" id="PF07228"/>
    </source>
</evidence>
<feature type="domain" description="PPM-type phosphatase" evidence="2">
    <location>
        <begin position="174"/>
        <end position="239"/>
    </location>
</feature>
<reference evidence="3" key="1">
    <citation type="journal article" date="2014" name="Front. Microbiol.">
        <title>High frequency of phylogenetically diverse reductive dehalogenase-homologous genes in deep subseafloor sedimentary metagenomes.</title>
        <authorList>
            <person name="Kawai M."/>
            <person name="Futagami T."/>
            <person name="Toyoda A."/>
            <person name="Takaki Y."/>
            <person name="Nishi S."/>
            <person name="Hori S."/>
            <person name="Arai W."/>
            <person name="Tsubouchi T."/>
            <person name="Morono Y."/>
            <person name="Uchiyama I."/>
            <person name="Ito T."/>
            <person name="Fujiyama A."/>
            <person name="Inagaki F."/>
            <person name="Takami H."/>
        </authorList>
    </citation>
    <scope>NUCLEOTIDE SEQUENCE</scope>
    <source>
        <strain evidence="3">Expedition CK06-06</strain>
    </source>
</reference>
<comment type="caution">
    <text evidence="3">The sequence shown here is derived from an EMBL/GenBank/DDBJ whole genome shotgun (WGS) entry which is preliminary data.</text>
</comment>
<accession>X0WXG6</accession>
<gene>
    <name evidence="3" type="ORF">S01H1_73382</name>
</gene>
<dbReference type="Gene3D" id="3.60.40.10">
    <property type="entry name" value="PPM-type phosphatase domain"/>
    <property type="match status" value="1"/>
</dbReference>
<dbReference type="InterPro" id="IPR052016">
    <property type="entry name" value="Bact_Sigma-Reg"/>
</dbReference>
<proteinExistence type="predicted"/>
<dbReference type="InterPro" id="IPR001932">
    <property type="entry name" value="PPM-type_phosphatase-like_dom"/>
</dbReference>
<feature type="non-terminal residue" evidence="3">
    <location>
        <position position="1"/>
    </location>
</feature>
<dbReference type="PANTHER" id="PTHR43156:SF2">
    <property type="entry name" value="STAGE II SPORULATION PROTEIN E"/>
    <property type="match status" value="1"/>
</dbReference>
<dbReference type="PANTHER" id="PTHR43156">
    <property type="entry name" value="STAGE II SPORULATION PROTEIN E-RELATED"/>
    <property type="match status" value="1"/>
</dbReference>
<name>X0WXG6_9ZZZZ</name>
<feature type="non-terminal residue" evidence="3">
    <location>
        <position position="241"/>
    </location>
</feature>